<accession>A0AA40ENE8</accession>
<name>A0AA40ENE8_9PEZI</name>
<keyword evidence="3" id="KW-1185">Reference proteome</keyword>
<dbReference type="AlphaFoldDB" id="A0AA40ENE8"/>
<keyword evidence="1" id="KW-0732">Signal</keyword>
<comment type="caution">
    <text evidence="2">The sequence shown here is derived from an EMBL/GenBank/DDBJ whole genome shotgun (WGS) entry which is preliminary data.</text>
</comment>
<sequence>MVLVCIGVKVPLFAQLLCESSLEQAGPQVARERVGHVSVLQARCRTANAPRPSARIGARVVCLGWDSVWTKLSRRATSDVEPQSPCNVEVSVCHDADGVGRAVVSNAWCELGALSRWELSVIDSRFPQTLEVFRMPVAATAASVNVNKYASTPLAACRMSSLNKRTLWLFGWARVVFVALAGRKLAWYQ</sequence>
<dbReference type="EMBL" id="JAUKTV010000003">
    <property type="protein sequence ID" value="KAK0742524.1"/>
    <property type="molecule type" value="Genomic_DNA"/>
</dbReference>
<evidence type="ECO:0000313" key="3">
    <source>
        <dbReference type="Proteomes" id="UP001172159"/>
    </source>
</evidence>
<gene>
    <name evidence="2" type="ORF">B0T21DRAFT_346310</name>
</gene>
<proteinExistence type="predicted"/>
<organism evidence="2 3">
    <name type="scientific">Apiosordaria backusii</name>
    <dbReference type="NCBI Taxonomy" id="314023"/>
    <lineage>
        <taxon>Eukaryota</taxon>
        <taxon>Fungi</taxon>
        <taxon>Dikarya</taxon>
        <taxon>Ascomycota</taxon>
        <taxon>Pezizomycotina</taxon>
        <taxon>Sordariomycetes</taxon>
        <taxon>Sordariomycetidae</taxon>
        <taxon>Sordariales</taxon>
        <taxon>Lasiosphaeriaceae</taxon>
        <taxon>Apiosordaria</taxon>
    </lineage>
</organism>
<protein>
    <recommendedName>
        <fullName evidence="4">Secreted protein</fullName>
    </recommendedName>
</protein>
<evidence type="ECO:0008006" key="4">
    <source>
        <dbReference type="Google" id="ProtNLM"/>
    </source>
</evidence>
<reference evidence="2" key="1">
    <citation type="submission" date="2023-06" db="EMBL/GenBank/DDBJ databases">
        <title>Genome-scale phylogeny and comparative genomics of the fungal order Sordariales.</title>
        <authorList>
            <consortium name="Lawrence Berkeley National Laboratory"/>
            <person name="Hensen N."/>
            <person name="Bonometti L."/>
            <person name="Westerberg I."/>
            <person name="Brannstrom I.O."/>
            <person name="Guillou S."/>
            <person name="Cros-Aarteil S."/>
            <person name="Calhoun S."/>
            <person name="Haridas S."/>
            <person name="Kuo A."/>
            <person name="Mondo S."/>
            <person name="Pangilinan J."/>
            <person name="Riley R."/>
            <person name="Labutti K."/>
            <person name="Andreopoulos B."/>
            <person name="Lipzen A."/>
            <person name="Chen C."/>
            <person name="Yanf M."/>
            <person name="Daum C."/>
            <person name="Ng V."/>
            <person name="Clum A."/>
            <person name="Steindorff A."/>
            <person name="Ohm R."/>
            <person name="Martin F."/>
            <person name="Silar P."/>
            <person name="Natvig D."/>
            <person name="Lalanne C."/>
            <person name="Gautier V."/>
            <person name="Ament-Velasquez S.L."/>
            <person name="Kruys A."/>
            <person name="Hutchinson M.I."/>
            <person name="Powell A.J."/>
            <person name="Barry K."/>
            <person name="Miller A.N."/>
            <person name="Grigoriev I.V."/>
            <person name="Debuchy R."/>
            <person name="Gladieux P."/>
            <person name="Thoren M.H."/>
            <person name="Johannesson H."/>
        </authorList>
    </citation>
    <scope>NUCLEOTIDE SEQUENCE</scope>
    <source>
        <strain evidence="2">CBS 540.89</strain>
    </source>
</reference>
<feature type="chain" id="PRO_5041252491" description="Secreted protein" evidence="1">
    <location>
        <begin position="19"/>
        <end position="189"/>
    </location>
</feature>
<evidence type="ECO:0000256" key="1">
    <source>
        <dbReference type="SAM" id="SignalP"/>
    </source>
</evidence>
<dbReference type="Proteomes" id="UP001172159">
    <property type="component" value="Unassembled WGS sequence"/>
</dbReference>
<feature type="signal peptide" evidence="1">
    <location>
        <begin position="1"/>
        <end position="18"/>
    </location>
</feature>
<evidence type="ECO:0000313" key="2">
    <source>
        <dbReference type="EMBL" id="KAK0742524.1"/>
    </source>
</evidence>